<keyword evidence="1" id="KW-0812">Transmembrane</keyword>
<evidence type="ECO:0000256" key="1">
    <source>
        <dbReference type="SAM" id="Phobius"/>
    </source>
</evidence>
<feature type="transmembrane region" description="Helical" evidence="1">
    <location>
        <begin position="97"/>
        <end position="117"/>
    </location>
</feature>
<accession>A0ABZ0QAG0</accession>
<evidence type="ECO:0000313" key="2">
    <source>
        <dbReference type="EMBL" id="WPC72915.1"/>
    </source>
</evidence>
<keyword evidence="1" id="KW-1133">Transmembrane helix</keyword>
<gene>
    <name evidence="2" type="ORF">R8Z52_12345</name>
</gene>
<protein>
    <recommendedName>
        <fullName evidence="4">Tail assembly protein</fullName>
    </recommendedName>
</protein>
<proteinExistence type="predicted"/>
<feature type="transmembrane region" description="Helical" evidence="1">
    <location>
        <begin position="123"/>
        <end position="143"/>
    </location>
</feature>
<evidence type="ECO:0008006" key="4">
    <source>
        <dbReference type="Google" id="ProtNLM"/>
    </source>
</evidence>
<dbReference type="EMBL" id="CP138203">
    <property type="protein sequence ID" value="WPC72915.1"/>
    <property type="molecule type" value="Genomic_DNA"/>
</dbReference>
<name>A0ABZ0QAG0_9VIBR</name>
<keyword evidence="1" id="KW-0472">Membrane</keyword>
<sequence>MSVTTILLSGSLAKQFGRNHVYDLDSGTTREAFSALKCTIDGFEQFIRQQAKKGVRYVIFRNRENIGEDGLSYAGTNEIRLVPVVGGSKRAGAFQTVLGVALIAAAVIATGGVGAAFAAGAGAWGTAASVGLSLAIGGLYQMLSPQPKSTSSSESDPSYAFGGAVNTTAAGSVVGIGYGERRIGGAIISAGIYAEDISTKS</sequence>
<dbReference type="RefSeq" id="WP_261892725.1">
    <property type="nucleotide sequence ID" value="NZ_AP024895.1"/>
</dbReference>
<evidence type="ECO:0000313" key="3">
    <source>
        <dbReference type="Proteomes" id="UP001304071"/>
    </source>
</evidence>
<organism evidence="2 3">
    <name type="scientific">Vibrio porteresiae DSM 19223</name>
    <dbReference type="NCBI Taxonomy" id="1123496"/>
    <lineage>
        <taxon>Bacteria</taxon>
        <taxon>Pseudomonadati</taxon>
        <taxon>Pseudomonadota</taxon>
        <taxon>Gammaproteobacteria</taxon>
        <taxon>Vibrionales</taxon>
        <taxon>Vibrionaceae</taxon>
        <taxon>Vibrio</taxon>
    </lineage>
</organism>
<keyword evidence="3" id="KW-1185">Reference proteome</keyword>
<dbReference type="Proteomes" id="UP001304071">
    <property type="component" value="Chromosome 1"/>
</dbReference>
<reference evidence="2 3" key="1">
    <citation type="submission" date="2023-11" db="EMBL/GenBank/DDBJ databases">
        <title>Plant-associative lifestyle of Vibrio porteresiae and its evolutionary dynamics.</title>
        <authorList>
            <person name="Rameshkumar N."/>
            <person name="Kirti K."/>
        </authorList>
    </citation>
    <scope>NUCLEOTIDE SEQUENCE [LARGE SCALE GENOMIC DNA]</scope>
    <source>
        <strain evidence="2 3">MSSRF30</strain>
    </source>
</reference>